<accession>A0A1M7JEL6</accession>
<sequence>MDMRGEVKHADEITPKDTNQTVALDFMTSLMRQDIKAFTDLWTDNAI</sequence>
<organism evidence="1 2">
    <name type="scientific">Roseovarius litoreus</name>
    <dbReference type="NCBI Taxonomy" id="1155722"/>
    <lineage>
        <taxon>Bacteria</taxon>
        <taxon>Pseudomonadati</taxon>
        <taxon>Pseudomonadota</taxon>
        <taxon>Alphaproteobacteria</taxon>
        <taxon>Rhodobacterales</taxon>
        <taxon>Roseobacteraceae</taxon>
        <taxon>Roseovarius</taxon>
    </lineage>
</organism>
<protein>
    <submittedName>
        <fullName evidence="1">Uncharacterized protein</fullName>
    </submittedName>
</protein>
<dbReference type="EMBL" id="FRCB01000008">
    <property type="protein sequence ID" value="SHM51331.1"/>
    <property type="molecule type" value="Genomic_DNA"/>
</dbReference>
<proteinExistence type="predicted"/>
<dbReference type="AlphaFoldDB" id="A0A1M7JEL6"/>
<name>A0A1M7JEL6_9RHOB</name>
<dbReference type="Proteomes" id="UP000322545">
    <property type="component" value="Unassembled WGS sequence"/>
</dbReference>
<evidence type="ECO:0000313" key="1">
    <source>
        <dbReference type="EMBL" id="SHM51331.1"/>
    </source>
</evidence>
<reference evidence="1 2" key="1">
    <citation type="submission" date="2016-11" db="EMBL/GenBank/DDBJ databases">
        <authorList>
            <person name="Varghese N."/>
            <person name="Submissions S."/>
        </authorList>
    </citation>
    <scope>NUCLEOTIDE SEQUENCE [LARGE SCALE GENOMIC DNA]</scope>
    <source>
        <strain evidence="1 2">DSM 28249</strain>
    </source>
</reference>
<gene>
    <name evidence="1" type="ORF">SAMN05443432_108151</name>
</gene>
<evidence type="ECO:0000313" key="2">
    <source>
        <dbReference type="Proteomes" id="UP000322545"/>
    </source>
</evidence>
<keyword evidence="2" id="KW-1185">Reference proteome</keyword>